<evidence type="ECO:0000256" key="5">
    <source>
        <dbReference type="ARBA" id="ARBA00023136"/>
    </source>
</evidence>
<keyword evidence="11" id="KW-1185">Reference proteome</keyword>
<dbReference type="PANTHER" id="PTHR30625">
    <property type="entry name" value="PROTEIN TOLQ"/>
    <property type="match status" value="1"/>
</dbReference>
<feature type="compositionally biased region" description="Basic and acidic residues" evidence="7">
    <location>
        <begin position="220"/>
        <end position="231"/>
    </location>
</feature>
<feature type="domain" description="MotA/TolQ/ExbB proton channel" evidence="9">
    <location>
        <begin position="69"/>
        <end position="190"/>
    </location>
</feature>
<dbReference type="PANTHER" id="PTHR30625:SF11">
    <property type="entry name" value="MOTA_TOLQ_EXBB PROTON CHANNEL DOMAIN-CONTAINING PROTEIN"/>
    <property type="match status" value="1"/>
</dbReference>
<organism evidence="10 11">
    <name type="scientific">Inhella proteolytica</name>
    <dbReference type="NCBI Taxonomy" id="2795029"/>
    <lineage>
        <taxon>Bacteria</taxon>
        <taxon>Pseudomonadati</taxon>
        <taxon>Pseudomonadota</taxon>
        <taxon>Betaproteobacteria</taxon>
        <taxon>Burkholderiales</taxon>
        <taxon>Sphaerotilaceae</taxon>
        <taxon>Inhella</taxon>
    </lineage>
</organism>
<evidence type="ECO:0000259" key="9">
    <source>
        <dbReference type="Pfam" id="PF01618"/>
    </source>
</evidence>
<comment type="similarity">
    <text evidence="6">Belongs to the exbB/tolQ family.</text>
</comment>
<feature type="transmembrane region" description="Helical" evidence="8">
    <location>
        <begin position="150"/>
        <end position="173"/>
    </location>
</feature>
<accession>A0A931J1B4</accession>
<keyword evidence="6" id="KW-0653">Protein transport</keyword>
<dbReference type="InterPro" id="IPR002898">
    <property type="entry name" value="MotA_ExbB_proton_chnl"/>
</dbReference>
<reference evidence="10" key="1">
    <citation type="submission" date="2020-12" db="EMBL/GenBank/DDBJ databases">
        <title>The genome sequence of Inhella sp. 1Y17.</title>
        <authorList>
            <person name="Liu Y."/>
        </authorList>
    </citation>
    <scope>NUCLEOTIDE SEQUENCE</scope>
    <source>
        <strain evidence="10">1Y17</strain>
    </source>
</reference>
<dbReference type="GO" id="GO:0017038">
    <property type="term" value="P:protein import"/>
    <property type="evidence" value="ECO:0007669"/>
    <property type="project" value="TreeGrafter"/>
</dbReference>
<comment type="caution">
    <text evidence="10">The sequence shown here is derived from an EMBL/GenBank/DDBJ whole genome shotgun (WGS) entry which is preliminary data.</text>
</comment>
<gene>
    <name evidence="10" type="ORF">I7X39_12410</name>
</gene>
<evidence type="ECO:0000313" key="11">
    <source>
        <dbReference type="Proteomes" id="UP000613266"/>
    </source>
</evidence>
<dbReference type="RefSeq" id="WP_198111481.1">
    <property type="nucleotide sequence ID" value="NZ_JAEDAK010000008.1"/>
</dbReference>
<dbReference type="AlphaFoldDB" id="A0A931J1B4"/>
<evidence type="ECO:0000313" key="10">
    <source>
        <dbReference type="EMBL" id="MBH9577704.1"/>
    </source>
</evidence>
<comment type="subcellular location">
    <subcellularLocation>
        <location evidence="1">Cell membrane</location>
        <topology evidence="1">Multi-pass membrane protein</topology>
    </subcellularLocation>
    <subcellularLocation>
        <location evidence="6">Membrane</location>
        <topology evidence="6">Multi-pass membrane protein</topology>
    </subcellularLocation>
</comment>
<sequence length="231" mass="25183">MLAILQAAGWPIWPLVACSFVAVALIFERFYSLRASRIVPSGLLADLRQFDPQHMPSADVVGKLAGSSLLGQVLASGLRAVMDEPRISDQHLRELFEREGRNAVRQLERYLTTLGSIATAAPLLGLLGTVIGMIEIFASQAPGTGNPAQLAHGISIALYNTAFGLIVAIPALLCHRHFRAKVEDFELELENASERFYHQLTRHTHAAIRAARQQQGSAGEHPEFKNTEVAA</sequence>
<proteinExistence type="inferred from homology"/>
<dbReference type="GO" id="GO:0005886">
    <property type="term" value="C:plasma membrane"/>
    <property type="evidence" value="ECO:0007669"/>
    <property type="project" value="UniProtKB-SubCell"/>
</dbReference>
<evidence type="ECO:0000256" key="3">
    <source>
        <dbReference type="ARBA" id="ARBA00022692"/>
    </source>
</evidence>
<dbReference type="EMBL" id="JAEDAK010000008">
    <property type="protein sequence ID" value="MBH9577704.1"/>
    <property type="molecule type" value="Genomic_DNA"/>
</dbReference>
<evidence type="ECO:0000256" key="6">
    <source>
        <dbReference type="RuleBase" id="RU004057"/>
    </source>
</evidence>
<feature type="transmembrane region" description="Helical" evidence="8">
    <location>
        <begin position="12"/>
        <end position="31"/>
    </location>
</feature>
<evidence type="ECO:0000256" key="8">
    <source>
        <dbReference type="SAM" id="Phobius"/>
    </source>
</evidence>
<keyword evidence="5 8" id="KW-0472">Membrane</keyword>
<dbReference type="InterPro" id="IPR050790">
    <property type="entry name" value="ExbB/TolQ_transport"/>
</dbReference>
<name>A0A931J1B4_9BURK</name>
<protein>
    <submittedName>
        <fullName evidence="10">MotA/TolQ/ExbB proton channel family protein</fullName>
    </submittedName>
</protein>
<evidence type="ECO:0000256" key="7">
    <source>
        <dbReference type="SAM" id="MobiDB-lite"/>
    </source>
</evidence>
<dbReference type="Pfam" id="PF01618">
    <property type="entry name" value="MotA_ExbB"/>
    <property type="match status" value="1"/>
</dbReference>
<feature type="transmembrane region" description="Helical" evidence="8">
    <location>
        <begin position="110"/>
        <end position="138"/>
    </location>
</feature>
<keyword evidence="3 8" id="KW-0812">Transmembrane</keyword>
<evidence type="ECO:0000256" key="4">
    <source>
        <dbReference type="ARBA" id="ARBA00022989"/>
    </source>
</evidence>
<evidence type="ECO:0000256" key="2">
    <source>
        <dbReference type="ARBA" id="ARBA00022475"/>
    </source>
</evidence>
<feature type="region of interest" description="Disordered" evidence="7">
    <location>
        <begin position="211"/>
        <end position="231"/>
    </location>
</feature>
<evidence type="ECO:0000256" key="1">
    <source>
        <dbReference type="ARBA" id="ARBA00004651"/>
    </source>
</evidence>
<keyword evidence="4 8" id="KW-1133">Transmembrane helix</keyword>
<keyword evidence="6" id="KW-0813">Transport</keyword>
<keyword evidence="2" id="KW-1003">Cell membrane</keyword>
<dbReference type="Proteomes" id="UP000613266">
    <property type="component" value="Unassembled WGS sequence"/>
</dbReference>